<dbReference type="InterPro" id="IPR036411">
    <property type="entry name" value="TorD-like_sf"/>
</dbReference>
<dbReference type="Pfam" id="PF02613">
    <property type="entry name" value="Nitrate_red_del"/>
    <property type="match status" value="1"/>
</dbReference>
<dbReference type="InterPro" id="IPR020945">
    <property type="entry name" value="DMSO/NO3_reduct_chaperone"/>
</dbReference>
<dbReference type="Gene3D" id="1.10.3480.10">
    <property type="entry name" value="TorD-like"/>
    <property type="match status" value="1"/>
</dbReference>
<dbReference type="PANTHER" id="PTHR34227:SF1">
    <property type="entry name" value="DIMETHYL SULFOXIDE REDUCTASE CHAPERONE-RELATED"/>
    <property type="match status" value="1"/>
</dbReference>
<keyword evidence="3" id="KW-1185">Reference proteome</keyword>
<dbReference type="EMBL" id="JBBNOP010000007">
    <property type="protein sequence ID" value="MEQ3363286.1"/>
    <property type="molecule type" value="Genomic_DNA"/>
</dbReference>
<evidence type="ECO:0000313" key="3">
    <source>
        <dbReference type="Proteomes" id="UP001487305"/>
    </source>
</evidence>
<gene>
    <name evidence="2" type="ORF">AAA083_09905</name>
</gene>
<comment type="caution">
    <text evidence="2">The sequence shown here is derived from an EMBL/GenBank/DDBJ whole genome shotgun (WGS) entry which is preliminary data.</text>
</comment>
<keyword evidence="1" id="KW-0143">Chaperone</keyword>
<organism evidence="2 3">
    <name type="scientific">Raoultibacter massiliensis</name>
    <dbReference type="NCBI Taxonomy" id="1852371"/>
    <lineage>
        <taxon>Bacteria</taxon>
        <taxon>Bacillati</taxon>
        <taxon>Actinomycetota</taxon>
        <taxon>Coriobacteriia</taxon>
        <taxon>Eggerthellales</taxon>
        <taxon>Eggerthellaceae</taxon>
        <taxon>Raoultibacter</taxon>
    </lineage>
</organism>
<dbReference type="Proteomes" id="UP001487305">
    <property type="component" value="Unassembled WGS sequence"/>
</dbReference>
<proteinExistence type="predicted"/>
<dbReference type="PANTHER" id="PTHR34227">
    <property type="entry name" value="CHAPERONE PROTEIN YCDY"/>
    <property type="match status" value="1"/>
</dbReference>
<dbReference type="InterPro" id="IPR050289">
    <property type="entry name" value="TorD/DmsD_chaperones"/>
</dbReference>
<evidence type="ECO:0000256" key="1">
    <source>
        <dbReference type="ARBA" id="ARBA00023186"/>
    </source>
</evidence>
<evidence type="ECO:0000313" key="2">
    <source>
        <dbReference type="EMBL" id="MEQ3363286.1"/>
    </source>
</evidence>
<accession>A0ABV1JDY0</accession>
<reference evidence="2 3" key="1">
    <citation type="submission" date="2024-04" db="EMBL/GenBank/DDBJ databases">
        <title>Human intestinal bacterial collection.</title>
        <authorList>
            <person name="Pauvert C."/>
            <person name="Hitch T.C.A."/>
            <person name="Clavel T."/>
        </authorList>
    </citation>
    <scope>NUCLEOTIDE SEQUENCE [LARGE SCALE GENOMIC DNA]</scope>
    <source>
        <strain evidence="2 3">CLA-KB-H42</strain>
    </source>
</reference>
<name>A0ABV1JDY0_9ACTN</name>
<dbReference type="RefSeq" id="WP_102374424.1">
    <property type="nucleotide sequence ID" value="NZ_JBBNOP010000007.1"/>
</dbReference>
<protein>
    <submittedName>
        <fullName evidence="2">Molecular chaperone TorD family protein</fullName>
    </submittedName>
</protein>
<sequence>MRYAMQESAELLDDTAMRKAVFEFLSAAYLNEMSGEFLEGLKRDPIEFEGELGAFIDSLAVADLEAVRVDLASEYARIFLGMSPSPVAPYESVYMSDLHILMQEPRDEVLGCYREEGVSAAKDLRLPEDHIAFEFAFMAHMCQKAIDALRSGDEREVRRCLAKQQEFLSNHLLAWAPDLCADVLKRAHTPFYRGVAQLTQDFLESDRSYLLELAV</sequence>
<dbReference type="SUPFAM" id="SSF89155">
    <property type="entry name" value="TorD-like"/>
    <property type="match status" value="1"/>
</dbReference>